<accession>A0A7T4WEH0</accession>
<dbReference type="EMBL" id="CP059488">
    <property type="protein sequence ID" value="QQD72980.1"/>
    <property type="molecule type" value="Genomic_DNA"/>
</dbReference>
<keyword evidence="1" id="KW-0472">Membrane</keyword>
<dbReference type="Proteomes" id="UP000595420">
    <property type="component" value="Chromosome"/>
</dbReference>
<gene>
    <name evidence="2" type="ORF">H2515_01170</name>
</gene>
<evidence type="ECO:0000313" key="2">
    <source>
        <dbReference type="EMBL" id="QQD72980.1"/>
    </source>
</evidence>
<proteinExistence type="predicted"/>
<name>A0A7T4WEH0_9PROT</name>
<dbReference type="AlphaFoldDB" id="A0A7T4WEH0"/>
<keyword evidence="1" id="KW-0812">Transmembrane</keyword>
<reference evidence="2 3" key="1">
    <citation type="submission" date="2020-07" db="EMBL/GenBank/DDBJ databases">
        <title>Complete genome sequence analysis of Acidithiobacillus ferrivorans XJFY6S-08 reveals extreme environmental adaptation to alpine acid mine drainage.</title>
        <authorList>
            <person name="Yan L."/>
            <person name="Ni Y."/>
        </authorList>
    </citation>
    <scope>NUCLEOTIDE SEQUENCE [LARGE SCALE GENOMIC DNA]</scope>
    <source>
        <strain evidence="2 3">XJFY6S-08</strain>
    </source>
</reference>
<organism evidence="2 3">
    <name type="scientific">Acidithiobacillus ferrivorans</name>
    <dbReference type="NCBI Taxonomy" id="160808"/>
    <lineage>
        <taxon>Bacteria</taxon>
        <taxon>Pseudomonadati</taxon>
        <taxon>Pseudomonadota</taxon>
        <taxon>Acidithiobacillia</taxon>
        <taxon>Acidithiobacillales</taxon>
        <taxon>Acidithiobacillaceae</taxon>
        <taxon>Acidithiobacillus</taxon>
    </lineage>
</organism>
<feature type="transmembrane region" description="Helical" evidence="1">
    <location>
        <begin position="44"/>
        <end position="66"/>
    </location>
</feature>
<sequence>MTQISERVMTFKRGLHIFLEREFMPMVRGVNTHGRRMIGVFLKFIAHLIFACWVVLPYCFLIAGLGYTKPRAEVGNINPHWFIYLIYLGVIGLVSQAITVAVLFIRHVYHLGSKGAAR</sequence>
<dbReference type="RefSeq" id="WP_198660718.1">
    <property type="nucleotide sequence ID" value="NZ_CP059488.1"/>
</dbReference>
<evidence type="ECO:0000313" key="3">
    <source>
        <dbReference type="Proteomes" id="UP000595420"/>
    </source>
</evidence>
<feature type="transmembrane region" description="Helical" evidence="1">
    <location>
        <begin position="81"/>
        <end position="105"/>
    </location>
</feature>
<keyword evidence="1" id="KW-1133">Transmembrane helix</keyword>
<evidence type="ECO:0000256" key="1">
    <source>
        <dbReference type="SAM" id="Phobius"/>
    </source>
</evidence>
<protein>
    <submittedName>
        <fullName evidence="2">Uncharacterized protein</fullName>
    </submittedName>
</protein>